<dbReference type="EMBL" id="MT141573">
    <property type="protein sequence ID" value="QJA67617.1"/>
    <property type="molecule type" value="Genomic_DNA"/>
</dbReference>
<proteinExistence type="predicted"/>
<accession>A0A6M3JFJ7</accession>
<evidence type="ECO:0000313" key="1">
    <source>
        <dbReference type="EMBL" id="QJA67617.1"/>
    </source>
</evidence>
<name>A0A6M3JFJ7_9ZZZZ</name>
<evidence type="ECO:0000313" key="2">
    <source>
        <dbReference type="EMBL" id="QJA81908.1"/>
    </source>
</evidence>
<dbReference type="EMBL" id="MT142474">
    <property type="protein sequence ID" value="QJA81908.1"/>
    <property type="molecule type" value="Genomic_DNA"/>
</dbReference>
<dbReference type="AlphaFoldDB" id="A0A6M3JFJ7"/>
<reference evidence="1" key="1">
    <citation type="submission" date="2020-03" db="EMBL/GenBank/DDBJ databases">
        <title>The deep terrestrial virosphere.</title>
        <authorList>
            <person name="Holmfeldt K."/>
            <person name="Nilsson E."/>
            <person name="Simone D."/>
            <person name="Lopez-Fernandez M."/>
            <person name="Wu X."/>
            <person name="de Brujin I."/>
            <person name="Lundin D."/>
            <person name="Andersson A."/>
            <person name="Bertilsson S."/>
            <person name="Dopson M."/>
        </authorList>
    </citation>
    <scope>NUCLEOTIDE SEQUENCE</scope>
    <source>
        <strain evidence="2">MM415A00473</strain>
        <strain evidence="1">MM415B00199</strain>
    </source>
</reference>
<protein>
    <submittedName>
        <fullName evidence="1">Uncharacterized protein</fullName>
    </submittedName>
</protein>
<gene>
    <name evidence="2" type="ORF">MM415A00473_0002</name>
    <name evidence="1" type="ORF">MM415B00199_0072</name>
</gene>
<sequence length="72" mass="7884">MTRTITVIDRQRDSGFGRINVSVNIDGLHSSYGTDGADVAVEILRKALAGEYDRCMEENEKPALAGKEGEKK</sequence>
<organism evidence="1">
    <name type="scientific">viral metagenome</name>
    <dbReference type="NCBI Taxonomy" id="1070528"/>
    <lineage>
        <taxon>unclassified sequences</taxon>
        <taxon>metagenomes</taxon>
        <taxon>organismal metagenomes</taxon>
    </lineage>
</organism>